<organism evidence="2 3">
    <name type="scientific">Actinokineospora spheciospongiae</name>
    <dbReference type="NCBI Taxonomy" id="909613"/>
    <lineage>
        <taxon>Bacteria</taxon>
        <taxon>Bacillati</taxon>
        <taxon>Actinomycetota</taxon>
        <taxon>Actinomycetes</taxon>
        <taxon>Pseudonocardiales</taxon>
        <taxon>Pseudonocardiaceae</taxon>
        <taxon>Actinokineospora</taxon>
    </lineage>
</organism>
<dbReference type="PANTHER" id="PTHR42923">
    <property type="entry name" value="PROTOPORPHYRINOGEN OXIDASE"/>
    <property type="match status" value="1"/>
</dbReference>
<protein>
    <submittedName>
        <fullName evidence="2">Protoporphyrinogen IX oxidase, aerobic, HemY</fullName>
        <ecNumber evidence="2">1.3.3.4</ecNumber>
    </submittedName>
</protein>
<sequence>MSADLDVAVVGAGIAGLAVAGALAAAGRSVHVFEAGDHVGGRMASVRRDGYVVDTGAEMLGTGGYPATWRLLRELGLTTDDVPVIGRDIAVWRRGRARAHLGELRGSGLSLFGRAAMLAALGGRRLDTDAPETTPGHLLADVGTRELHDYLVQPLAGGFFGWDTRLACAGPMLAHLRAVGAPSTYRTYRDGMDTPARRLAAGLGVSTGVPVRAVTTTRTGARLVTDAATLTARQIVLAVPAPVAAALHPAAPEYVHACEFRPMVKVGYLLDRPLGPPTDSFALAVPAVEDTRVAGLSFEHRKHPGRVPPGRGLVSVVATRPADWLDADDREVAAALLAGAERYVPGMTAATLGSVVSRFRHGLPMPTPTALALRSDFTARPPSTVDYVGDWYTARPCAEGAVRSAELVADRVLDRRTAPVGSPT</sequence>
<comment type="caution">
    <text evidence="2">The sequence shown here is derived from an EMBL/GenBank/DDBJ whole genome shotgun (WGS) entry which is preliminary data.</text>
</comment>
<gene>
    <name evidence="2" type="ORF">UO65_3159</name>
</gene>
<dbReference type="InterPro" id="IPR002937">
    <property type="entry name" value="Amino_oxidase"/>
</dbReference>
<reference evidence="2 3" key="1">
    <citation type="journal article" date="2014" name="Genome Announc.">
        <title>Draft Genome Sequence of the Antitrypanosomally Active Sponge-Associated Bacterium Actinokineospora sp. Strain EG49.</title>
        <authorList>
            <person name="Harjes J."/>
            <person name="Ryu T."/>
            <person name="Abdelmohsen U.R."/>
            <person name="Moitinho-Silva L."/>
            <person name="Horn H."/>
            <person name="Ravasi T."/>
            <person name="Hentschel U."/>
        </authorList>
    </citation>
    <scope>NUCLEOTIDE SEQUENCE [LARGE SCALE GENOMIC DNA]</scope>
    <source>
        <strain evidence="2 3">EG49</strain>
    </source>
</reference>
<dbReference type="Gene3D" id="3.90.660.20">
    <property type="entry name" value="Protoporphyrinogen oxidase, mitochondrial, domain 2"/>
    <property type="match status" value="1"/>
</dbReference>
<name>W7IYJ8_9PSEU</name>
<dbReference type="EC" id="1.3.3.4" evidence="2"/>
<dbReference type="eggNOG" id="COG1232">
    <property type="taxonomic scope" value="Bacteria"/>
</dbReference>
<dbReference type="RefSeq" id="WP_035283149.1">
    <property type="nucleotide sequence ID" value="NZ_AYXG01000106.1"/>
</dbReference>
<dbReference type="Gene3D" id="1.10.3110.10">
    <property type="entry name" value="protoporphyrinogen ix oxidase, domain 3"/>
    <property type="match status" value="1"/>
</dbReference>
<evidence type="ECO:0000313" key="3">
    <source>
        <dbReference type="Proteomes" id="UP000019277"/>
    </source>
</evidence>
<proteinExistence type="predicted"/>
<feature type="domain" description="Amine oxidase" evidence="1">
    <location>
        <begin position="14"/>
        <end position="413"/>
    </location>
</feature>
<dbReference type="EMBL" id="AYXG01000106">
    <property type="protein sequence ID" value="EWC61556.1"/>
    <property type="molecule type" value="Genomic_DNA"/>
</dbReference>
<keyword evidence="3" id="KW-1185">Reference proteome</keyword>
<dbReference type="GO" id="GO:0004729">
    <property type="term" value="F:oxygen-dependent protoporphyrinogen oxidase activity"/>
    <property type="evidence" value="ECO:0007669"/>
    <property type="project" value="UniProtKB-EC"/>
</dbReference>
<dbReference type="OrthoDB" id="3267377at2"/>
<dbReference type="SUPFAM" id="SSF51905">
    <property type="entry name" value="FAD/NAD(P)-binding domain"/>
    <property type="match status" value="1"/>
</dbReference>
<keyword evidence="2" id="KW-0560">Oxidoreductase</keyword>
<dbReference type="Proteomes" id="UP000019277">
    <property type="component" value="Unassembled WGS sequence"/>
</dbReference>
<dbReference type="Gene3D" id="3.50.50.60">
    <property type="entry name" value="FAD/NAD(P)-binding domain"/>
    <property type="match status" value="1"/>
</dbReference>
<dbReference type="AlphaFoldDB" id="W7IYJ8"/>
<evidence type="ECO:0000259" key="1">
    <source>
        <dbReference type="Pfam" id="PF01593"/>
    </source>
</evidence>
<dbReference type="STRING" id="909613.UO65_3159"/>
<accession>W7IYJ8</accession>
<dbReference type="SUPFAM" id="SSF54373">
    <property type="entry name" value="FAD-linked reductases, C-terminal domain"/>
    <property type="match status" value="1"/>
</dbReference>
<dbReference type="InterPro" id="IPR036188">
    <property type="entry name" value="FAD/NAD-bd_sf"/>
</dbReference>
<dbReference type="InterPro" id="IPR050464">
    <property type="entry name" value="Zeta_carotene_desat/Oxidored"/>
</dbReference>
<dbReference type="Pfam" id="PF01593">
    <property type="entry name" value="Amino_oxidase"/>
    <property type="match status" value="1"/>
</dbReference>
<evidence type="ECO:0000313" key="2">
    <source>
        <dbReference type="EMBL" id="EWC61556.1"/>
    </source>
</evidence>